<organism evidence="4 5">
    <name type="scientific">Leptospira wolffii</name>
    <dbReference type="NCBI Taxonomy" id="409998"/>
    <lineage>
        <taxon>Bacteria</taxon>
        <taxon>Pseudomonadati</taxon>
        <taxon>Spirochaetota</taxon>
        <taxon>Spirochaetia</taxon>
        <taxon>Leptospirales</taxon>
        <taxon>Leptospiraceae</taxon>
        <taxon>Leptospira</taxon>
    </lineage>
</organism>
<dbReference type="InterPro" id="IPR009057">
    <property type="entry name" value="Homeodomain-like_sf"/>
</dbReference>
<dbReference type="InterPro" id="IPR036271">
    <property type="entry name" value="Tet_transcr_reg_TetR-rel_C_sf"/>
</dbReference>
<evidence type="ECO:0000256" key="2">
    <source>
        <dbReference type="PROSITE-ProRule" id="PRU00335"/>
    </source>
</evidence>
<comment type="caution">
    <text evidence="4">The sequence shown here is derived from an EMBL/GenBank/DDBJ whole genome shotgun (WGS) entry which is preliminary data.</text>
</comment>
<keyword evidence="5" id="KW-1185">Reference proteome</keyword>
<gene>
    <name evidence="4" type="ORF">ACE5IX_00170</name>
</gene>
<dbReference type="PROSITE" id="PS50977">
    <property type="entry name" value="HTH_TETR_2"/>
    <property type="match status" value="1"/>
</dbReference>
<feature type="domain" description="HTH tetR-type" evidence="3">
    <location>
        <begin position="6"/>
        <end position="66"/>
    </location>
</feature>
<protein>
    <submittedName>
        <fullName evidence="4">TetR/AcrR family transcriptional regulator</fullName>
    </submittedName>
</protein>
<evidence type="ECO:0000313" key="5">
    <source>
        <dbReference type="Proteomes" id="UP001580391"/>
    </source>
</evidence>
<dbReference type="SUPFAM" id="SSF48498">
    <property type="entry name" value="Tetracyclin repressor-like, C-terminal domain"/>
    <property type="match status" value="1"/>
</dbReference>
<evidence type="ECO:0000259" key="3">
    <source>
        <dbReference type="PROSITE" id="PS50977"/>
    </source>
</evidence>
<dbReference type="Gene3D" id="1.10.357.10">
    <property type="entry name" value="Tetracycline Repressor, domain 2"/>
    <property type="match status" value="1"/>
</dbReference>
<dbReference type="EMBL" id="JBHILJ010000001">
    <property type="protein sequence ID" value="MFB5734909.1"/>
    <property type="molecule type" value="Genomic_DNA"/>
</dbReference>
<dbReference type="RefSeq" id="WP_135699953.1">
    <property type="nucleotide sequence ID" value="NZ_JBHILI010000003.1"/>
</dbReference>
<dbReference type="InterPro" id="IPR001647">
    <property type="entry name" value="HTH_TetR"/>
</dbReference>
<name>A0ABV5BHX3_9LEPT</name>
<evidence type="ECO:0000313" key="4">
    <source>
        <dbReference type="EMBL" id="MFB5734909.1"/>
    </source>
</evidence>
<evidence type="ECO:0000256" key="1">
    <source>
        <dbReference type="ARBA" id="ARBA00023125"/>
    </source>
</evidence>
<dbReference type="SUPFAM" id="SSF46689">
    <property type="entry name" value="Homeodomain-like"/>
    <property type="match status" value="1"/>
</dbReference>
<reference evidence="4 5" key="1">
    <citation type="submission" date="2024-09" db="EMBL/GenBank/DDBJ databases">
        <title>Taxonomic and Genotyping Characterization of Leptospira Strains isolated from Multiple Sources in Colombia highlights the importance of intermediate species.</title>
        <authorList>
            <person name="Torres Higuera L."/>
            <person name="Rojas Tapias D."/>
            <person name="Jimenez Velasquez S."/>
            <person name="Renjifo Ibanez C."/>
        </authorList>
    </citation>
    <scope>NUCLEOTIDE SEQUENCE [LARGE SCALE GENOMIC DNA]</scope>
    <source>
        <strain evidence="4 5">Lep080</strain>
    </source>
</reference>
<proteinExistence type="predicted"/>
<feature type="DNA-binding region" description="H-T-H motif" evidence="2">
    <location>
        <begin position="29"/>
        <end position="48"/>
    </location>
</feature>
<sequence>MPPSVKYTSDSIITAAIQCVEEEGFSALSVRKVSHYFEGSPQPIYSQFKTRKALDKAVLNQIFDILLTYTNQSYSHHTFLNMGVGVVVFAREHPKLFHGLCLNPTYGAVSIERILRYHIRIFKNLKEFSSFSPKELKDLVMKRWVYIYGLATLVSFDLFKEPTDQNILRTIKASGLPVLSDAIERSNKRVRR</sequence>
<dbReference type="Proteomes" id="UP001580391">
    <property type="component" value="Unassembled WGS sequence"/>
</dbReference>
<keyword evidence="1 2" id="KW-0238">DNA-binding</keyword>
<accession>A0ABV5BHX3</accession>